<dbReference type="PANTHER" id="PTHR42928:SF5">
    <property type="entry name" value="BLR1237 PROTEIN"/>
    <property type="match status" value="1"/>
</dbReference>
<protein>
    <submittedName>
        <fullName evidence="3">Tripartite tricarboxylate transporter substrate binding protein</fullName>
    </submittedName>
</protein>
<dbReference type="EMBL" id="CP136921">
    <property type="protein sequence ID" value="WOO32392.1"/>
    <property type="molecule type" value="Genomic_DNA"/>
</dbReference>
<sequence>MHQVTRRVLLAAALAAALPLQAMAQSGAGKITTLVVPFAAGGPTDFMARLLAQPLGRELGTQVIIENRPGASGNIGTKQVMTTKPDGLTLVHTTIAMQAINPLMYPDQDFNPARDLVPVGITGALPNVLVVHPSSGIKTLAELVAKGKAKNAQLNFATFGPGSSPHFYGTLFQKATQVAAEPIAYKGSGDAAKDMLAGRIDYMFDSMTTAIANVKAEKLVALAITSPQRSPLLPDVPTLKELGYGAADVNFWLTLQVPAKTPPEMVAALRQAVSKAVQDPEYKHNVAARGVENLYVAPERLDAFFVSETKKWRDTALSIGIKPE</sequence>
<dbReference type="InterPro" id="IPR005064">
    <property type="entry name" value="BUG"/>
</dbReference>
<dbReference type="Proteomes" id="UP001303211">
    <property type="component" value="Chromosome"/>
</dbReference>
<evidence type="ECO:0000256" key="2">
    <source>
        <dbReference type="SAM" id="SignalP"/>
    </source>
</evidence>
<dbReference type="Gene3D" id="3.40.190.10">
    <property type="entry name" value="Periplasmic binding protein-like II"/>
    <property type="match status" value="1"/>
</dbReference>
<name>A0ABZ0J5L5_9BURK</name>
<dbReference type="Pfam" id="PF03401">
    <property type="entry name" value="TctC"/>
    <property type="match status" value="1"/>
</dbReference>
<dbReference type="RefSeq" id="WP_317701853.1">
    <property type="nucleotide sequence ID" value="NZ_CP136921.1"/>
</dbReference>
<evidence type="ECO:0000313" key="3">
    <source>
        <dbReference type="EMBL" id="WOO32392.1"/>
    </source>
</evidence>
<dbReference type="PANTHER" id="PTHR42928">
    <property type="entry name" value="TRICARBOXYLATE-BINDING PROTEIN"/>
    <property type="match status" value="1"/>
</dbReference>
<reference evidence="3 4" key="1">
    <citation type="submission" date="2023-03" db="EMBL/GenBank/DDBJ databases">
        <title>Diaphorobacter basophil sp. nov., isolated from a sewage-treatment plant.</title>
        <authorList>
            <person name="Yang K."/>
        </authorList>
    </citation>
    <scope>NUCLEOTIDE SEQUENCE [LARGE SCALE GENOMIC DNA]</scope>
    <source>
        <strain evidence="3 4">Y-1</strain>
    </source>
</reference>
<evidence type="ECO:0000313" key="4">
    <source>
        <dbReference type="Proteomes" id="UP001303211"/>
    </source>
</evidence>
<dbReference type="SUPFAM" id="SSF53850">
    <property type="entry name" value="Periplasmic binding protein-like II"/>
    <property type="match status" value="1"/>
</dbReference>
<feature type="signal peptide" evidence="2">
    <location>
        <begin position="1"/>
        <end position="24"/>
    </location>
</feature>
<dbReference type="PIRSF" id="PIRSF017082">
    <property type="entry name" value="YflP"/>
    <property type="match status" value="1"/>
</dbReference>
<comment type="similarity">
    <text evidence="1">Belongs to the UPF0065 (bug) family.</text>
</comment>
<gene>
    <name evidence="3" type="ORF">P4826_18750</name>
</gene>
<dbReference type="Gene3D" id="3.40.190.150">
    <property type="entry name" value="Bordetella uptake gene, domain 1"/>
    <property type="match status" value="1"/>
</dbReference>
<keyword evidence="2" id="KW-0732">Signal</keyword>
<dbReference type="CDD" id="cd07012">
    <property type="entry name" value="PBP2_Bug_TTT"/>
    <property type="match status" value="1"/>
</dbReference>
<feature type="chain" id="PRO_5046802348" evidence="2">
    <location>
        <begin position="25"/>
        <end position="324"/>
    </location>
</feature>
<organism evidence="3 4">
    <name type="scientific">Diaphorobacter limosus</name>
    <dbReference type="NCBI Taxonomy" id="3036128"/>
    <lineage>
        <taxon>Bacteria</taxon>
        <taxon>Pseudomonadati</taxon>
        <taxon>Pseudomonadota</taxon>
        <taxon>Betaproteobacteria</taxon>
        <taxon>Burkholderiales</taxon>
        <taxon>Comamonadaceae</taxon>
        <taxon>Diaphorobacter</taxon>
    </lineage>
</organism>
<dbReference type="InterPro" id="IPR042100">
    <property type="entry name" value="Bug_dom1"/>
</dbReference>
<keyword evidence="4" id="KW-1185">Reference proteome</keyword>
<accession>A0ABZ0J5L5</accession>
<evidence type="ECO:0000256" key="1">
    <source>
        <dbReference type="ARBA" id="ARBA00006987"/>
    </source>
</evidence>
<proteinExistence type="inferred from homology"/>